<gene>
    <name evidence="1" type="ORF">PsAD2_04627</name>
</gene>
<evidence type="ECO:0000313" key="1">
    <source>
        <dbReference type="EMBL" id="KZL04544.1"/>
    </source>
</evidence>
<dbReference type="STRING" id="989403.SAMN05421798_10481"/>
<dbReference type="NCBIfam" id="TIGR01725">
    <property type="entry name" value="phge_HK97_gp10"/>
    <property type="match status" value="1"/>
</dbReference>
<dbReference type="PATRIC" id="fig|989403.3.peg.5067"/>
<comment type="caution">
    <text evidence="1">The sequence shown here is derived from an EMBL/GenBank/DDBJ whole genome shotgun (WGS) entry which is preliminary data.</text>
</comment>
<accession>A0A161X7D1</accession>
<sequence>MVKGEEAFQRFMTKTVPERIRRAAMEALEESADIIVQKMKFLVPEHEGKLRDSIGWTWGELPKGAVLFGTVGGGKDWLHIKIYAGNKKTIVTNKRGVQFQNAKLQEFGTREMKANPYFYPAWRTQKRGAKSRLTRRINKEIKALNNG</sequence>
<dbReference type="EMBL" id="LMCB01000161">
    <property type="protein sequence ID" value="KZL04544.1"/>
    <property type="molecule type" value="Genomic_DNA"/>
</dbReference>
<proteinExistence type="predicted"/>
<name>A0A161X7D1_9HYPH</name>
<protein>
    <recommendedName>
        <fullName evidence="3">Phage protein, HK97 gp10 family</fullName>
    </recommendedName>
</protein>
<dbReference type="InterPro" id="IPR010064">
    <property type="entry name" value="HK97-gp10_tail"/>
</dbReference>
<organism evidence="1 2">
    <name type="scientific">Pseudovibrio axinellae</name>
    <dbReference type="NCBI Taxonomy" id="989403"/>
    <lineage>
        <taxon>Bacteria</taxon>
        <taxon>Pseudomonadati</taxon>
        <taxon>Pseudomonadota</taxon>
        <taxon>Alphaproteobacteria</taxon>
        <taxon>Hyphomicrobiales</taxon>
        <taxon>Stappiaceae</taxon>
        <taxon>Pseudovibrio</taxon>
    </lineage>
</organism>
<evidence type="ECO:0008006" key="3">
    <source>
        <dbReference type="Google" id="ProtNLM"/>
    </source>
</evidence>
<dbReference type="AlphaFoldDB" id="A0A161X7D1"/>
<dbReference type="Pfam" id="PF04883">
    <property type="entry name" value="HK97-gp10_like"/>
    <property type="match status" value="1"/>
</dbReference>
<evidence type="ECO:0000313" key="2">
    <source>
        <dbReference type="Proteomes" id="UP000076577"/>
    </source>
</evidence>
<reference evidence="1 2" key="1">
    <citation type="journal article" date="2016" name="Front. Microbiol.">
        <title>Comparative Genomic Analysis Reveals a Diverse Repertoire of Genes Involved in Prokaryote-Eukaryote Interactions within the Pseudovibrio Genus.</title>
        <authorList>
            <person name="Romano S."/>
            <person name="Fernandez-Guerra A."/>
            <person name="Reen F.J."/>
            <person name="Glockner F.O."/>
            <person name="Crowley S.P."/>
            <person name="O'Sullivan O."/>
            <person name="Cotter P.D."/>
            <person name="Adams C."/>
            <person name="Dobson A.D."/>
            <person name="O'Gara F."/>
        </authorList>
    </citation>
    <scope>NUCLEOTIDE SEQUENCE [LARGE SCALE GENOMIC DNA]</scope>
    <source>
        <strain evidence="1 2">Ad2</strain>
    </source>
</reference>
<keyword evidence="2" id="KW-1185">Reference proteome</keyword>
<dbReference type="RefSeq" id="WP_068011144.1">
    <property type="nucleotide sequence ID" value="NZ_FOFM01000004.1"/>
</dbReference>
<dbReference type="Proteomes" id="UP000076577">
    <property type="component" value="Unassembled WGS sequence"/>
</dbReference>